<proteinExistence type="predicted"/>
<sequence length="350" mass="38776">MSNTLISQLQQFGHTYADLSHEDGGRLIILEKGARALEMITAEETDSAFWRDPSALTADDNWNSGGDRTWVSPELEYFKDSSGNYQIPAHLDPGSWKLTQLSPSQAIARMTCELRHCSSSKEVKIDLEKRYTLLPNPLSMNMSSTLPDCSSISYMGYEVCTEMNLTPVNWNSTPADNSSSSSGYCNLWSIMQVPPGGTILAPTYGSVRPLTMFSQTENIEMTLLPNGLQLPCKGPSSFKLSIDALSSTGRYGYLRQINDKKSSLIVRQFSVNPTGIYPDYPPNQPNHLGSCMQFYFDGGQLGHFAELEYHSPALPIDVQGQSTDVSQLYYFVGDTPAIQEIARVFLGFHS</sequence>
<organism evidence="1 2">
    <name type="scientific">Cohnella abietis</name>
    <dbReference type="NCBI Taxonomy" id="2507935"/>
    <lineage>
        <taxon>Bacteria</taxon>
        <taxon>Bacillati</taxon>
        <taxon>Bacillota</taxon>
        <taxon>Bacilli</taxon>
        <taxon>Bacillales</taxon>
        <taxon>Paenibacillaceae</taxon>
        <taxon>Cohnella</taxon>
    </lineage>
</organism>
<dbReference type="Proteomes" id="UP000289856">
    <property type="component" value="Chromosome"/>
</dbReference>
<accession>A0A3T1D1D8</accession>
<dbReference type="AlphaFoldDB" id="A0A3T1D1D8"/>
<dbReference type="OrthoDB" id="2606406at2"/>
<name>A0A3T1D1D8_9BACL</name>
<keyword evidence="2" id="KW-1185">Reference proteome</keyword>
<protein>
    <submittedName>
        <fullName evidence="1">Uncharacterized protein</fullName>
    </submittedName>
</protein>
<dbReference type="EMBL" id="AP019400">
    <property type="protein sequence ID" value="BBI31906.1"/>
    <property type="molecule type" value="Genomic_DNA"/>
</dbReference>
<dbReference type="InterPro" id="IPR046713">
    <property type="entry name" value="DUF6786"/>
</dbReference>
<dbReference type="Pfam" id="PF20583">
    <property type="entry name" value="DUF6786"/>
    <property type="match status" value="1"/>
</dbReference>
<evidence type="ECO:0000313" key="2">
    <source>
        <dbReference type="Proteomes" id="UP000289856"/>
    </source>
</evidence>
<evidence type="ECO:0000313" key="1">
    <source>
        <dbReference type="EMBL" id="BBI31906.1"/>
    </source>
</evidence>
<dbReference type="RefSeq" id="WP_130606046.1">
    <property type="nucleotide sequence ID" value="NZ_AP019400.1"/>
</dbReference>
<reference evidence="1 2" key="1">
    <citation type="submission" date="2019-01" db="EMBL/GenBank/DDBJ databases">
        <title>Complete genome sequence of Cohnella hallensis HS21 isolated from Korean fir (Abies koreana) rhizospheric soil.</title>
        <authorList>
            <person name="Jiang L."/>
            <person name="Kang S.W."/>
            <person name="Kim S."/>
            <person name="Jung J."/>
            <person name="Kim C.Y."/>
            <person name="Kim D.H."/>
            <person name="Kim S.W."/>
            <person name="Lee J."/>
        </authorList>
    </citation>
    <scope>NUCLEOTIDE SEQUENCE [LARGE SCALE GENOMIC DNA]</scope>
    <source>
        <strain evidence="1 2">HS21</strain>
    </source>
</reference>
<dbReference type="KEGG" id="cohn:KCTCHS21_13050"/>
<gene>
    <name evidence="1" type="ORF">KCTCHS21_13050</name>
</gene>